<evidence type="ECO:0000256" key="1">
    <source>
        <dbReference type="SAM" id="SignalP"/>
    </source>
</evidence>
<keyword evidence="1" id="KW-0732">Signal</keyword>
<evidence type="ECO:0000259" key="2">
    <source>
        <dbReference type="PROSITE" id="PS51208"/>
    </source>
</evidence>
<feature type="chain" id="PRO_5038717142" evidence="1">
    <location>
        <begin position="36"/>
        <end position="758"/>
    </location>
</feature>
<dbReference type="InterPro" id="IPR051551">
    <property type="entry name" value="Autotransporter_adhesion"/>
</dbReference>
<proteinExistence type="predicted"/>
<reference evidence="3" key="1">
    <citation type="journal article" date="2022" name="Front. Microbiol.">
        <title>New perspectives on an old grouping: The genomic and phenotypic variability of Oxalobacter formigenes and the implications for calcium oxalate stone prevention.</title>
        <authorList>
            <person name="Chmiel J.A."/>
            <person name="Carr C."/>
            <person name="Stuivenberg G.A."/>
            <person name="Venema R."/>
            <person name="Chanyi R.M."/>
            <person name="Al K.F."/>
            <person name="Giguere D."/>
            <person name="Say H."/>
            <person name="Akouris P.P."/>
            <person name="Dominguez Romero S.A."/>
            <person name="Kwong A."/>
            <person name="Tai V."/>
            <person name="Koval S.F."/>
            <person name="Razvi H."/>
            <person name="Bjazevic J."/>
            <person name="Burton J.P."/>
        </authorList>
    </citation>
    <scope>NUCLEOTIDE SEQUENCE</scope>
    <source>
        <strain evidence="3">OxK</strain>
    </source>
</reference>
<dbReference type="Proteomes" id="UP001164819">
    <property type="component" value="Chromosome"/>
</dbReference>
<dbReference type="AlphaFoldDB" id="A0A9E9LBU6"/>
<feature type="domain" description="Autotransporter" evidence="2">
    <location>
        <begin position="498"/>
        <end position="758"/>
    </location>
</feature>
<organism evidence="3">
    <name type="scientific">Oxalobacter aliiformigenes</name>
    <dbReference type="NCBI Taxonomy" id="2946593"/>
    <lineage>
        <taxon>Bacteria</taxon>
        <taxon>Pseudomonadati</taxon>
        <taxon>Pseudomonadota</taxon>
        <taxon>Betaproteobacteria</taxon>
        <taxon>Burkholderiales</taxon>
        <taxon>Oxalobacteraceae</taxon>
        <taxon>Oxalobacter</taxon>
    </lineage>
</organism>
<dbReference type="SMART" id="SM00869">
    <property type="entry name" value="Autotransporter"/>
    <property type="match status" value="1"/>
</dbReference>
<dbReference type="GO" id="GO:0019867">
    <property type="term" value="C:outer membrane"/>
    <property type="evidence" value="ECO:0007669"/>
    <property type="project" value="InterPro"/>
</dbReference>
<evidence type="ECO:0000313" key="3">
    <source>
        <dbReference type="EMBL" id="WAV90326.1"/>
    </source>
</evidence>
<protein>
    <submittedName>
        <fullName evidence="3">Autotransporter outer membrane beta-barrel domain-containing protein</fullName>
    </submittedName>
</protein>
<dbReference type="PRINTS" id="PR01484">
    <property type="entry name" value="PRTACTNFAMLY"/>
</dbReference>
<name>A0A9E9LBU6_9BURK</name>
<dbReference type="InterPro" id="IPR005546">
    <property type="entry name" value="Autotransporte_beta"/>
</dbReference>
<dbReference type="PROSITE" id="PS51208">
    <property type="entry name" value="AUTOTRANSPORTER"/>
    <property type="match status" value="1"/>
</dbReference>
<gene>
    <name evidence="3" type="ORF">NB646_05480</name>
</gene>
<dbReference type="Pfam" id="PF03797">
    <property type="entry name" value="Autotransporter"/>
    <property type="match status" value="1"/>
</dbReference>
<dbReference type="PANTHER" id="PTHR35037">
    <property type="entry name" value="C-TERMINAL REGION OF AIDA-LIKE PROTEIN"/>
    <property type="match status" value="1"/>
</dbReference>
<accession>A0A9E9LBU6</accession>
<sequence length="758" mass="80239">MYETEERLRKKGKQAGLFRLSAVAAALVMMLPCHAEMSGPIYEEYSTNKDLTIDAGNQVHLTMGSGETVNFAVFAGQGKNISLLGNNTSITVDAEPGNVGIGVEAQAGSTVRIGNPETTTTMNIRSDGWIMGIRAAGKNADTQGASVVVDGKNLFINAESTGTDADSTVYALIAQNVTTNAEEDKRAELIVNAENTVINAKSAYPGAASGLVAMSQGILKVNGNLEVHADNAIVARGDAIVRVNETGNKIVRLNGNIDFNYDKKTSGTKADADVLVNLVGTDSYWNGNATVSYGTGSAEEGKLVVSGLKLGVSDGAQWNPTQVAESQDETEGVANIAINQLVLNDGVINIKTAGQEVKVDNLSGTGGTINAAAQKKEDGKLTSAKLQVGQVDSTAGAPHLAVNYQGINADDLGADTASAIAQLASNIQAQGATQTQTVAEGDVAGAVVAQVNEDGNVSAVTESANSVMGSLHQIAQNNFLVFRSQMNDMDKRMGDLRTMPQASGMWARAIAGQSEYKSMHNTYQTLQIGADHRIGNFLIGATASYTDGDGSLKNGSSDDKNYNFGLYGSWLGDDGQFVDVTLKRHHTQSDYDLYYTRGEKVDGSMHTSGTSLSVEYGRRFNIANTNYYLEPQAELMYGHLDSADYTTSNGVRISQDAIKSLVGRLGIAAGWVSPEKTGSAYIKASVLNDWEAESDIRASKDGISRKYSEDMGGTWGEFALGGTWNINKNFAAYGEVETTAGNPVRTTYQVSGGIRYSF</sequence>
<feature type="signal peptide" evidence="1">
    <location>
        <begin position="1"/>
        <end position="35"/>
    </location>
</feature>
<dbReference type="EMBL" id="CP098251">
    <property type="protein sequence ID" value="WAV90326.1"/>
    <property type="molecule type" value="Genomic_DNA"/>
</dbReference>
<dbReference type="Gene3D" id="2.40.128.130">
    <property type="entry name" value="Autotransporter beta-domain"/>
    <property type="match status" value="1"/>
</dbReference>
<dbReference type="SUPFAM" id="SSF103515">
    <property type="entry name" value="Autotransporter"/>
    <property type="match status" value="1"/>
</dbReference>
<dbReference type="InterPro" id="IPR003991">
    <property type="entry name" value="Pertactin_virulence_factor"/>
</dbReference>
<dbReference type="PANTHER" id="PTHR35037:SF3">
    <property type="entry name" value="C-TERMINAL REGION OF AIDA-LIKE PROTEIN"/>
    <property type="match status" value="1"/>
</dbReference>
<dbReference type="NCBIfam" id="TIGR01414">
    <property type="entry name" value="autotrans_barl"/>
    <property type="match status" value="1"/>
</dbReference>
<dbReference type="RefSeq" id="WP_269315431.1">
    <property type="nucleotide sequence ID" value="NZ_CP098251.1"/>
</dbReference>
<dbReference type="InterPro" id="IPR006315">
    <property type="entry name" value="OM_autotransptr_brl_dom"/>
</dbReference>
<dbReference type="InterPro" id="IPR036709">
    <property type="entry name" value="Autotransporte_beta_dom_sf"/>
</dbReference>